<reference evidence="1" key="1">
    <citation type="submission" date="2022-11" db="EMBL/GenBank/DDBJ databases">
        <authorList>
            <person name="Hyden B.L."/>
            <person name="Feng K."/>
            <person name="Yates T."/>
            <person name="Jawdy S."/>
            <person name="Smart L.B."/>
            <person name="Muchero W."/>
        </authorList>
    </citation>
    <scope>NUCLEOTIDE SEQUENCE</scope>
    <source>
        <tissue evidence="1">Shoot tip</tissue>
    </source>
</reference>
<evidence type="ECO:0000313" key="1">
    <source>
        <dbReference type="EMBL" id="KAJ6775379.1"/>
    </source>
</evidence>
<protein>
    <submittedName>
        <fullName evidence="1">Uncharacterized protein</fullName>
    </submittedName>
</protein>
<dbReference type="AlphaFoldDB" id="A0A9Q1AL54"/>
<dbReference type="Proteomes" id="UP001151532">
    <property type="component" value="Chromosome 5"/>
</dbReference>
<proteinExistence type="predicted"/>
<sequence>MEGVSGFCSGRSFAIASPVFATPVKEVKTEKAKLETSVENKPCYAAPAVRVKADIKPSVSVKKTPVRRFPRCRGFSVSQLLLDPGECPSLLLLLMNKGGLVYVRLPL</sequence>
<keyword evidence="2" id="KW-1185">Reference proteome</keyword>
<dbReference type="EMBL" id="JAPFFK010000002">
    <property type="protein sequence ID" value="KAJ6775379.1"/>
    <property type="molecule type" value="Genomic_DNA"/>
</dbReference>
<accession>A0A9Q1AL54</accession>
<name>A0A9Q1AL54_SALPP</name>
<gene>
    <name evidence="1" type="ORF">OIU79_018534</name>
</gene>
<reference evidence="1" key="2">
    <citation type="journal article" date="2023" name="Int. J. Mol. Sci.">
        <title>De Novo Assembly and Annotation of 11 Diverse Shrub Willow (Salix) Genomes Reveals Novel Gene Organization in Sex-Linked Regions.</title>
        <authorList>
            <person name="Hyden B."/>
            <person name="Feng K."/>
            <person name="Yates T.B."/>
            <person name="Jawdy S."/>
            <person name="Cereghino C."/>
            <person name="Smart L.B."/>
            <person name="Muchero W."/>
        </authorList>
    </citation>
    <scope>NUCLEOTIDE SEQUENCE</scope>
    <source>
        <tissue evidence="1">Shoot tip</tissue>
    </source>
</reference>
<organism evidence="1 2">
    <name type="scientific">Salix purpurea</name>
    <name type="common">Purple osier willow</name>
    <dbReference type="NCBI Taxonomy" id="77065"/>
    <lineage>
        <taxon>Eukaryota</taxon>
        <taxon>Viridiplantae</taxon>
        <taxon>Streptophyta</taxon>
        <taxon>Embryophyta</taxon>
        <taxon>Tracheophyta</taxon>
        <taxon>Spermatophyta</taxon>
        <taxon>Magnoliopsida</taxon>
        <taxon>eudicotyledons</taxon>
        <taxon>Gunneridae</taxon>
        <taxon>Pentapetalae</taxon>
        <taxon>rosids</taxon>
        <taxon>fabids</taxon>
        <taxon>Malpighiales</taxon>
        <taxon>Salicaceae</taxon>
        <taxon>Saliceae</taxon>
        <taxon>Salix</taxon>
    </lineage>
</organism>
<dbReference type="OrthoDB" id="10613735at2759"/>
<comment type="caution">
    <text evidence="1">The sequence shown here is derived from an EMBL/GenBank/DDBJ whole genome shotgun (WGS) entry which is preliminary data.</text>
</comment>
<evidence type="ECO:0000313" key="2">
    <source>
        <dbReference type="Proteomes" id="UP001151532"/>
    </source>
</evidence>